<dbReference type="EMBL" id="UINC01023682">
    <property type="protein sequence ID" value="SVA95828.1"/>
    <property type="molecule type" value="Genomic_DNA"/>
</dbReference>
<dbReference type="InterPro" id="IPR052512">
    <property type="entry name" value="4CMD/NDH-1_regulator"/>
</dbReference>
<protein>
    <recommendedName>
        <fullName evidence="2">Carboxymuconolactone decarboxylase-like domain-containing protein</fullName>
    </recommendedName>
</protein>
<evidence type="ECO:0000256" key="1">
    <source>
        <dbReference type="SAM" id="MobiDB-lite"/>
    </source>
</evidence>
<dbReference type="SUPFAM" id="SSF69118">
    <property type="entry name" value="AhpD-like"/>
    <property type="match status" value="1"/>
</dbReference>
<dbReference type="InterPro" id="IPR003779">
    <property type="entry name" value="CMD-like"/>
</dbReference>
<feature type="region of interest" description="Disordered" evidence="1">
    <location>
        <begin position="144"/>
        <end position="255"/>
    </location>
</feature>
<dbReference type="Pfam" id="PF02627">
    <property type="entry name" value="CMD"/>
    <property type="match status" value="1"/>
</dbReference>
<name>A0A382A2R3_9ZZZZ</name>
<reference evidence="3" key="1">
    <citation type="submission" date="2018-05" db="EMBL/GenBank/DDBJ databases">
        <authorList>
            <person name="Lanie J.A."/>
            <person name="Ng W.-L."/>
            <person name="Kazmierczak K.M."/>
            <person name="Andrzejewski T.M."/>
            <person name="Davidsen T.M."/>
            <person name="Wayne K.J."/>
            <person name="Tettelin H."/>
            <person name="Glass J.I."/>
            <person name="Rusch D."/>
            <person name="Podicherti R."/>
            <person name="Tsui H.-C.T."/>
            <person name="Winkler M.E."/>
        </authorList>
    </citation>
    <scope>NUCLEOTIDE SEQUENCE</scope>
</reference>
<proteinExistence type="predicted"/>
<feature type="compositionally biased region" description="Polar residues" evidence="1">
    <location>
        <begin position="220"/>
        <end position="232"/>
    </location>
</feature>
<dbReference type="GO" id="GO:0051920">
    <property type="term" value="F:peroxiredoxin activity"/>
    <property type="evidence" value="ECO:0007669"/>
    <property type="project" value="InterPro"/>
</dbReference>
<dbReference type="PANTHER" id="PTHR33570:SF2">
    <property type="entry name" value="CARBOXYMUCONOLACTONE DECARBOXYLASE-LIKE DOMAIN-CONTAINING PROTEIN"/>
    <property type="match status" value="1"/>
</dbReference>
<gene>
    <name evidence="3" type="ORF">METZ01_LOCUS148682</name>
</gene>
<dbReference type="PANTHER" id="PTHR33570">
    <property type="entry name" value="4-CARBOXYMUCONOLACTONE DECARBOXYLASE FAMILY PROTEIN"/>
    <property type="match status" value="1"/>
</dbReference>
<evidence type="ECO:0000313" key="3">
    <source>
        <dbReference type="EMBL" id="SVA95828.1"/>
    </source>
</evidence>
<dbReference type="AlphaFoldDB" id="A0A382A2R3"/>
<feature type="compositionally biased region" description="Gly residues" evidence="1">
    <location>
        <begin position="240"/>
        <end position="249"/>
    </location>
</feature>
<dbReference type="InterPro" id="IPR029032">
    <property type="entry name" value="AhpD-like"/>
</dbReference>
<evidence type="ECO:0000259" key="2">
    <source>
        <dbReference type="Pfam" id="PF02627"/>
    </source>
</evidence>
<dbReference type="Gene3D" id="1.20.1290.10">
    <property type="entry name" value="AhpD-like"/>
    <property type="match status" value="1"/>
</dbReference>
<accession>A0A382A2R3</accession>
<sequence length="255" mass="27385">MTTERGPKDLRRAAADFRLRYYGRYGNPGPPPAMAELAPEVMQLVDETIYGEIYNRPAVNLQTRSLCTIAALTVLGNSPELLARHIQGALHVGVTREQISEILSQMVFYGGMPAAVNAFRVAKETFDQNSGYRFGLQSAAANVQPTPEAPAPTQVPVPGAGINQTPRSTSDETRVHRDRQHGQPNGRQPNQGRPPANRPRPPARGGNQPSGDGRGVGRQSKGSGTGQRSGTYFTPRPKGRGGSGPGGKRNTGRRN</sequence>
<feature type="domain" description="Carboxymuconolactone decarboxylase-like" evidence="2">
    <location>
        <begin position="39"/>
        <end position="124"/>
    </location>
</feature>
<organism evidence="3">
    <name type="scientific">marine metagenome</name>
    <dbReference type="NCBI Taxonomy" id="408172"/>
    <lineage>
        <taxon>unclassified sequences</taxon>
        <taxon>metagenomes</taxon>
        <taxon>ecological metagenomes</taxon>
    </lineage>
</organism>